<dbReference type="SUPFAM" id="SSF51658">
    <property type="entry name" value="Xylose isomerase-like"/>
    <property type="match status" value="1"/>
</dbReference>
<accession>A0A852VMN8</accession>
<dbReference type="InterPro" id="IPR013022">
    <property type="entry name" value="Xyl_isomerase-like_TIM-brl"/>
</dbReference>
<name>A0A852VMN8_9BACT</name>
<dbReference type="InterPro" id="IPR036237">
    <property type="entry name" value="Xyl_isomerase-like_sf"/>
</dbReference>
<evidence type="ECO:0000259" key="1">
    <source>
        <dbReference type="Pfam" id="PF01261"/>
    </source>
</evidence>
<dbReference type="EMBL" id="JACCCU010000003">
    <property type="protein sequence ID" value="NYF91674.1"/>
    <property type="molecule type" value="Genomic_DNA"/>
</dbReference>
<dbReference type="Pfam" id="PF01261">
    <property type="entry name" value="AP_endonuc_2"/>
    <property type="match status" value="1"/>
</dbReference>
<dbReference type="Proteomes" id="UP000564385">
    <property type="component" value="Unassembled WGS sequence"/>
</dbReference>
<reference evidence="2 3" key="1">
    <citation type="submission" date="2020-07" db="EMBL/GenBank/DDBJ databases">
        <title>Genomic Encyclopedia of Type Strains, Phase IV (KMG-V): Genome sequencing to study the core and pangenomes of soil and plant-associated prokaryotes.</title>
        <authorList>
            <person name="Whitman W."/>
        </authorList>
    </citation>
    <scope>NUCLEOTIDE SEQUENCE [LARGE SCALE GENOMIC DNA]</scope>
    <source>
        <strain evidence="2 3">M8UP22</strain>
    </source>
</reference>
<dbReference type="GO" id="GO:0016853">
    <property type="term" value="F:isomerase activity"/>
    <property type="evidence" value="ECO:0007669"/>
    <property type="project" value="UniProtKB-KW"/>
</dbReference>
<sequence>MMQPGISTHVFLPQRLHPGLLDSLHKSGAQVIEIFAARHHFDYTDRAAVRDIATWFNSTGVGATLHQPLYISDRADAQWSRHVAPNLNLIDPEKSRRIAAMDEVKRALESAEQIPISACTLHLGYKDDAWNLRALENSLTAIEHLKAFAHPLGVRILLENLQNEITTPEHLLEILKVGHFDRVGVTLDVGHAHLSAPPDGSQPNKGIDEAFELLKPRIAELHLHDNLGQRDDHLWPGTASPGSLSIDWKNVAKHIASLPANTPGILEIAHELEETPESAITKATQAFDLLRRTTEAAANN</sequence>
<dbReference type="PANTHER" id="PTHR12110">
    <property type="entry name" value="HYDROXYPYRUVATE ISOMERASE"/>
    <property type="match status" value="1"/>
</dbReference>
<gene>
    <name evidence="2" type="ORF">HDF08_003793</name>
</gene>
<feature type="domain" description="Xylose isomerase-like TIM barrel" evidence="1">
    <location>
        <begin position="22"/>
        <end position="278"/>
    </location>
</feature>
<keyword evidence="2" id="KW-0413">Isomerase</keyword>
<proteinExistence type="predicted"/>
<organism evidence="2 3">
    <name type="scientific">Tunturiibacter lichenicola</name>
    <dbReference type="NCBI Taxonomy" id="2051959"/>
    <lineage>
        <taxon>Bacteria</taxon>
        <taxon>Pseudomonadati</taxon>
        <taxon>Acidobacteriota</taxon>
        <taxon>Terriglobia</taxon>
        <taxon>Terriglobales</taxon>
        <taxon>Acidobacteriaceae</taxon>
        <taxon>Tunturiibacter</taxon>
    </lineage>
</organism>
<protein>
    <submittedName>
        <fullName evidence="2">Sugar phosphate isomerase/epimerase</fullName>
    </submittedName>
</protein>
<evidence type="ECO:0000313" key="3">
    <source>
        <dbReference type="Proteomes" id="UP000564385"/>
    </source>
</evidence>
<dbReference type="AlphaFoldDB" id="A0A852VMN8"/>
<evidence type="ECO:0000313" key="2">
    <source>
        <dbReference type="EMBL" id="NYF91674.1"/>
    </source>
</evidence>
<dbReference type="PANTHER" id="PTHR12110:SF21">
    <property type="entry name" value="XYLOSE ISOMERASE-LIKE TIM BARREL DOMAIN-CONTAINING PROTEIN"/>
    <property type="match status" value="1"/>
</dbReference>
<dbReference type="Gene3D" id="3.20.20.150">
    <property type="entry name" value="Divalent-metal-dependent TIM barrel enzymes"/>
    <property type="match status" value="1"/>
</dbReference>
<comment type="caution">
    <text evidence="2">The sequence shown here is derived from an EMBL/GenBank/DDBJ whole genome shotgun (WGS) entry which is preliminary data.</text>
</comment>
<dbReference type="InterPro" id="IPR050312">
    <property type="entry name" value="IolE/XylAMocC-like"/>
</dbReference>